<gene>
    <name evidence="1" type="ORF">ZEAMMB73_Zm00001d024038</name>
</gene>
<dbReference type="AlphaFoldDB" id="A0A1D6IXE2"/>
<sequence>MEDEHISVVFQVIANGVGLLDPGAESNYGVLALRAPLEKYGLDEEKACNELLSFSDYSGSPQLKFSKMDEDELILWLD</sequence>
<protein>
    <submittedName>
        <fullName evidence="1">Uncharacterized protein</fullName>
    </submittedName>
</protein>
<proteinExistence type="predicted"/>
<dbReference type="InParanoid" id="A0A1D6IXE2"/>
<name>A0A1D6IXE2_MAIZE</name>
<evidence type="ECO:0000313" key="1">
    <source>
        <dbReference type="EMBL" id="AQK40587.1"/>
    </source>
</evidence>
<accession>A0A1D6IXE2</accession>
<organism evidence="1">
    <name type="scientific">Zea mays</name>
    <name type="common">Maize</name>
    <dbReference type="NCBI Taxonomy" id="4577"/>
    <lineage>
        <taxon>Eukaryota</taxon>
        <taxon>Viridiplantae</taxon>
        <taxon>Streptophyta</taxon>
        <taxon>Embryophyta</taxon>
        <taxon>Tracheophyta</taxon>
        <taxon>Spermatophyta</taxon>
        <taxon>Magnoliopsida</taxon>
        <taxon>Liliopsida</taxon>
        <taxon>Poales</taxon>
        <taxon>Poaceae</taxon>
        <taxon>PACMAD clade</taxon>
        <taxon>Panicoideae</taxon>
        <taxon>Andropogonodae</taxon>
        <taxon>Andropogoneae</taxon>
        <taxon>Tripsacinae</taxon>
        <taxon>Zea</taxon>
    </lineage>
</organism>
<reference evidence="1" key="1">
    <citation type="submission" date="2015-12" db="EMBL/GenBank/DDBJ databases">
        <title>Update maize B73 reference genome by single molecule sequencing technologies.</title>
        <authorList>
            <consortium name="Maize Genome Sequencing Project"/>
            <person name="Ware D."/>
        </authorList>
    </citation>
    <scope>NUCLEOTIDE SEQUENCE</scope>
    <source>
        <tissue evidence="1">Seedling</tissue>
    </source>
</reference>
<dbReference type="EMBL" id="CM000786">
    <property type="protein sequence ID" value="AQK40587.1"/>
    <property type="molecule type" value="Genomic_DNA"/>
</dbReference>